<dbReference type="Proteomes" id="UP000281708">
    <property type="component" value="Unassembled WGS sequence"/>
</dbReference>
<keyword evidence="10" id="KW-1185">Reference proteome</keyword>
<evidence type="ECO:0000313" key="9">
    <source>
        <dbReference type="EMBL" id="RLV50621.1"/>
    </source>
</evidence>
<comment type="similarity">
    <text evidence="7">Belongs to the glycosyltransferase 87 family.</text>
</comment>
<reference evidence="9 10" key="1">
    <citation type="submission" date="2018-10" db="EMBL/GenBank/DDBJ databases">
        <title>Marmoricola sp. 4Q3S-7 whole genome shotgun sequence.</title>
        <authorList>
            <person name="Li F."/>
        </authorList>
    </citation>
    <scope>NUCLEOTIDE SEQUENCE [LARGE SCALE GENOMIC DNA]</scope>
    <source>
        <strain evidence="9 10">4Q3S-7</strain>
    </source>
</reference>
<keyword evidence="5 8" id="KW-1133">Transmembrane helix</keyword>
<keyword evidence="3" id="KW-0808">Transferase</keyword>
<evidence type="ECO:0000256" key="3">
    <source>
        <dbReference type="ARBA" id="ARBA00022679"/>
    </source>
</evidence>
<feature type="transmembrane region" description="Helical" evidence="8">
    <location>
        <begin position="12"/>
        <end position="31"/>
    </location>
</feature>
<feature type="transmembrane region" description="Helical" evidence="8">
    <location>
        <begin position="111"/>
        <end position="136"/>
    </location>
</feature>
<evidence type="ECO:0000256" key="6">
    <source>
        <dbReference type="ARBA" id="ARBA00023136"/>
    </source>
</evidence>
<evidence type="ECO:0000256" key="1">
    <source>
        <dbReference type="ARBA" id="ARBA00004651"/>
    </source>
</evidence>
<evidence type="ECO:0000256" key="2">
    <source>
        <dbReference type="ARBA" id="ARBA00022475"/>
    </source>
</evidence>
<comment type="subcellular location">
    <subcellularLocation>
        <location evidence="1">Cell membrane</location>
        <topology evidence="1">Multi-pass membrane protein</topology>
    </subcellularLocation>
</comment>
<feature type="transmembrane region" description="Helical" evidence="8">
    <location>
        <begin position="142"/>
        <end position="162"/>
    </location>
</feature>
<organism evidence="9 10">
    <name type="scientific">Nocardioides mangrovicus</name>
    <dbReference type="NCBI Taxonomy" id="2478913"/>
    <lineage>
        <taxon>Bacteria</taxon>
        <taxon>Bacillati</taxon>
        <taxon>Actinomycetota</taxon>
        <taxon>Actinomycetes</taxon>
        <taxon>Propionibacteriales</taxon>
        <taxon>Nocardioidaceae</taxon>
        <taxon>Nocardioides</taxon>
    </lineage>
</organism>
<dbReference type="InterPro" id="IPR018584">
    <property type="entry name" value="GT87"/>
</dbReference>
<keyword evidence="4 8" id="KW-0812">Transmembrane</keyword>
<dbReference type="GO" id="GO:0005886">
    <property type="term" value="C:plasma membrane"/>
    <property type="evidence" value="ECO:0007669"/>
    <property type="project" value="UniProtKB-SubCell"/>
</dbReference>
<comment type="caution">
    <text evidence="9">The sequence shown here is derived from an EMBL/GenBank/DDBJ whole genome shotgun (WGS) entry which is preliminary data.</text>
</comment>
<dbReference type="AlphaFoldDB" id="A0A3L8P5Z1"/>
<evidence type="ECO:0000256" key="7">
    <source>
        <dbReference type="ARBA" id="ARBA00024033"/>
    </source>
</evidence>
<protein>
    <submittedName>
        <fullName evidence="9">DUF2029 domain-containing protein</fullName>
    </submittedName>
</protein>
<feature type="transmembrane region" description="Helical" evidence="8">
    <location>
        <begin position="207"/>
        <end position="225"/>
    </location>
</feature>
<dbReference type="Pfam" id="PF09594">
    <property type="entry name" value="GT87"/>
    <property type="match status" value="1"/>
</dbReference>
<evidence type="ECO:0000256" key="5">
    <source>
        <dbReference type="ARBA" id="ARBA00022989"/>
    </source>
</evidence>
<keyword evidence="6 8" id="KW-0472">Membrane</keyword>
<keyword evidence="2" id="KW-1003">Cell membrane</keyword>
<evidence type="ECO:0000256" key="4">
    <source>
        <dbReference type="ARBA" id="ARBA00022692"/>
    </source>
</evidence>
<feature type="transmembrane region" description="Helical" evidence="8">
    <location>
        <begin position="77"/>
        <end position="99"/>
    </location>
</feature>
<gene>
    <name evidence="9" type="ORF">D9V37_01225</name>
</gene>
<dbReference type="EMBL" id="RDBE01000001">
    <property type="protein sequence ID" value="RLV50621.1"/>
    <property type="molecule type" value="Genomic_DNA"/>
</dbReference>
<evidence type="ECO:0000313" key="10">
    <source>
        <dbReference type="Proteomes" id="UP000281708"/>
    </source>
</evidence>
<feature type="transmembrane region" description="Helical" evidence="8">
    <location>
        <begin position="169"/>
        <end position="187"/>
    </location>
</feature>
<evidence type="ECO:0000256" key="8">
    <source>
        <dbReference type="SAM" id="Phobius"/>
    </source>
</evidence>
<proteinExistence type="inferred from homology"/>
<dbReference type="RefSeq" id="WP_121804303.1">
    <property type="nucleotide sequence ID" value="NZ_RDBE01000001.1"/>
</dbReference>
<sequence length="269" mass="29551">MTARQLVRTTLVTLAWTVAGYLAFLNLQAYVPHGLGYDTHAYWLAGRSAHPYAHAVPGDRDAFLYSPAFALAMRPLAVVPFGVFYGAWLALEAAALCWLTWPLPVRWRVPVLLMCVPELIFGNVYGFLGVAAALGVRRAGFWAFPALTKVSSGAAGFVWFLVRRDRAALLWASAWTAGLAVLSAVLAPGLWHSYVDFLLHGQDDEPWWLRLLRFALGLAVAVWGARTRRAWTVPVAMLLLAPHLGLKLKDVAMLAAIPRVVRNAPTLDP</sequence>
<accession>A0A3L8P5Z1</accession>
<name>A0A3L8P5Z1_9ACTN</name>
<dbReference type="GO" id="GO:0016758">
    <property type="term" value="F:hexosyltransferase activity"/>
    <property type="evidence" value="ECO:0007669"/>
    <property type="project" value="InterPro"/>
</dbReference>